<comment type="caution">
    <text evidence="2">The sequence shown here is derived from an EMBL/GenBank/DDBJ whole genome shotgun (WGS) entry which is preliminary data.</text>
</comment>
<evidence type="ECO:0000313" key="3">
    <source>
        <dbReference type="Proteomes" id="UP001459277"/>
    </source>
</evidence>
<feature type="transmembrane region" description="Helical" evidence="1">
    <location>
        <begin position="27"/>
        <end position="44"/>
    </location>
</feature>
<dbReference type="GO" id="GO:0009507">
    <property type="term" value="C:chloroplast"/>
    <property type="evidence" value="ECO:0007669"/>
    <property type="project" value="TreeGrafter"/>
</dbReference>
<evidence type="ECO:0000313" key="2">
    <source>
        <dbReference type="EMBL" id="KAL0002272.1"/>
    </source>
</evidence>
<name>A0AAW2CVE3_9ROSI</name>
<reference evidence="2 3" key="1">
    <citation type="submission" date="2024-01" db="EMBL/GenBank/DDBJ databases">
        <title>A telomere-to-telomere, gap-free genome of sweet tea (Lithocarpus litseifolius).</title>
        <authorList>
            <person name="Zhou J."/>
        </authorList>
    </citation>
    <scope>NUCLEOTIDE SEQUENCE [LARGE SCALE GENOMIC DNA]</scope>
    <source>
        <strain evidence="2">Zhou-2022a</strain>
        <tissue evidence="2">Leaf</tissue>
    </source>
</reference>
<keyword evidence="1" id="KW-0472">Membrane</keyword>
<sequence>MLLPVFTFSGILFIWFNPSGRDCNPNVSFIVVALTLVSFAVIALHPAHDCWHPDIVLFNKYGHRVVYDAASKPDSKLSSVLRDGNWVWNLACSDDLVAMQSKLSLVRLVEEDRLLWIPSKSVQLTTSETWNYIRKSSLEDSNSMALNFIAASLHPKPSTTTTTSPPSLFPKHKHFLKLHSSYSFRTFGQPEGAEGRVTEEDPPVSFSGSLSSARTQLNLLEQLTSTSSAVDGYESDGSSQRLTIRDQLARLVGDRDDDFSIPLGKDLKKVSAKFLTISQKRNIRRQAYLDEVSQRNDSVFFATIGAFVILPPFIILGIAIITGYVQLFP</sequence>
<dbReference type="PANTHER" id="PTHR36742">
    <property type="entry name" value="MYOSIN-G HEAVY CHAIN-LIKE PROTEIN"/>
    <property type="match status" value="1"/>
</dbReference>
<dbReference type="PANTHER" id="PTHR36742:SF1">
    <property type="entry name" value="MYOSIN-G HEAVY CHAIN-LIKE PROTEIN"/>
    <property type="match status" value="1"/>
</dbReference>
<gene>
    <name evidence="2" type="ORF">SO802_016053</name>
</gene>
<feature type="transmembrane region" description="Helical" evidence="1">
    <location>
        <begin position="299"/>
        <end position="325"/>
    </location>
</feature>
<accession>A0AAW2CVE3</accession>
<organism evidence="2 3">
    <name type="scientific">Lithocarpus litseifolius</name>
    <dbReference type="NCBI Taxonomy" id="425828"/>
    <lineage>
        <taxon>Eukaryota</taxon>
        <taxon>Viridiplantae</taxon>
        <taxon>Streptophyta</taxon>
        <taxon>Embryophyta</taxon>
        <taxon>Tracheophyta</taxon>
        <taxon>Spermatophyta</taxon>
        <taxon>Magnoliopsida</taxon>
        <taxon>eudicotyledons</taxon>
        <taxon>Gunneridae</taxon>
        <taxon>Pentapetalae</taxon>
        <taxon>rosids</taxon>
        <taxon>fabids</taxon>
        <taxon>Fagales</taxon>
        <taxon>Fagaceae</taxon>
        <taxon>Lithocarpus</taxon>
    </lineage>
</organism>
<keyword evidence="3" id="KW-1185">Reference proteome</keyword>
<keyword evidence="1" id="KW-1133">Transmembrane helix</keyword>
<keyword evidence="1" id="KW-0812">Transmembrane</keyword>
<proteinExistence type="predicted"/>
<protein>
    <submittedName>
        <fullName evidence="2">Uncharacterized protein</fullName>
    </submittedName>
</protein>
<dbReference type="EMBL" id="JAZDWU010000005">
    <property type="protein sequence ID" value="KAL0002272.1"/>
    <property type="molecule type" value="Genomic_DNA"/>
</dbReference>
<evidence type="ECO:0000256" key="1">
    <source>
        <dbReference type="SAM" id="Phobius"/>
    </source>
</evidence>
<dbReference type="AlphaFoldDB" id="A0AAW2CVE3"/>
<dbReference type="Proteomes" id="UP001459277">
    <property type="component" value="Unassembled WGS sequence"/>
</dbReference>